<name>A0ABY1Q6F6_9BACT</name>
<organism evidence="2 3">
    <name type="scientific">Neorhodopirellula lusitana</name>
    <dbReference type="NCBI Taxonomy" id="445327"/>
    <lineage>
        <taxon>Bacteria</taxon>
        <taxon>Pseudomonadati</taxon>
        <taxon>Planctomycetota</taxon>
        <taxon>Planctomycetia</taxon>
        <taxon>Pirellulales</taxon>
        <taxon>Pirellulaceae</taxon>
        <taxon>Neorhodopirellula</taxon>
    </lineage>
</organism>
<evidence type="ECO:0008006" key="4">
    <source>
        <dbReference type="Google" id="ProtNLM"/>
    </source>
</evidence>
<evidence type="ECO:0000313" key="3">
    <source>
        <dbReference type="Proteomes" id="UP001158067"/>
    </source>
</evidence>
<feature type="compositionally biased region" description="Basic and acidic residues" evidence="1">
    <location>
        <begin position="130"/>
        <end position="144"/>
    </location>
</feature>
<dbReference type="Proteomes" id="UP001158067">
    <property type="component" value="Unassembled WGS sequence"/>
</dbReference>
<proteinExistence type="predicted"/>
<accession>A0ABY1Q6F6</accession>
<keyword evidence="3" id="KW-1185">Reference proteome</keyword>
<feature type="region of interest" description="Disordered" evidence="1">
    <location>
        <begin position="121"/>
        <end position="144"/>
    </location>
</feature>
<dbReference type="EMBL" id="FXUG01000006">
    <property type="protein sequence ID" value="SMP58612.1"/>
    <property type="molecule type" value="Genomic_DNA"/>
</dbReference>
<comment type="caution">
    <text evidence="2">The sequence shown here is derived from an EMBL/GenBank/DDBJ whole genome shotgun (WGS) entry which is preliminary data.</text>
</comment>
<feature type="region of interest" description="Disordered" evidence="1">
    <location>
        <begin position="79"/>
        <end position="104"/>
    </location>
</feature>
<reference evidence="2 3" key="1">
    <citation type="submission" date="2017-05" db="EMBL/GenBank/DDBJ databases">
        <authorList>
            <person name="Varghese N."/>
            <person name="Submissions S."/>
        </authorList>
    </citation>
    <scope>NUCLEOTIDE SEQUENCE [LARGE SCALE GENOMIC DNA]</scope>
    <source>
        <strain evidence="2 3">DSM 25457</strain>
    </source>
</reference>
<evidence type="ECO:0000256" key="1">
    <source>
        <dbReference type="SAM" id="MobiDB-lite"/>
    </source>
</evidence>
<sequence>MITSTGRPNRKPENAARTGSVALMLALVLALLVGTLAISISSRVTHERRNDIQHQSIATLRAAIDAVEQSGMELDEKIRLPLNEASPASEADSDSRSDSRDASPLGDRWIVVERVAETDASPQYQATLYQDDHPGLSIRRPVER</sequence>
<protein>
    <recommendedName>
        <fullName evidence="4">Type II secretion system protein</fullName>
    </recommendedName>
</protein>
<dbReference type="RefSeq" id="WP_283432831.1">
    <property type="nucleotide sequence ID" value="NZ_FXUG01000006.1"/>
</dbReference>
<gene>
    <name evidence="2" type="ORF">SAMN06265222_10677</name>
</gene>
<evidence type="ECO:0000313" key="2">
    <source>
        <dbReference type="EMBL" id="SMP58612.1"/>
    </source>
</evidence>